<organism evidence="1 2">
    <name type="scientific">Cyclobacterium marinum (strain ATCC 25205 / DSM 745 / LMG 13164 / NCIMB 1802)</name>
    <name type="common">Flectobacillus marinus</name>
    <dbReference type="NCBI Taxonomy" id="880070"/>
    <lineage>
        <taxon>Bacteria</taxon>
        <taxon>Pseudomonadati</taxon>
        <taxon>Bacteroidota</taxon>
        <taxon>Cytophagia</taxon>
        <taxon>Cytophagales</taxon>
        <taxon>Cyclobacteriaceae</taxon>
        <taxon>Cyclobacterium</taxon>
    </lineage>
</organism>
<dbReference type="OrthoDB" id="954443at2"/>
<sequence>MASRRNLTDAETLELYRVSLENANKQPQIKAILTELGYDTAVMAEGNALLSETRKAYDYNRIEDDETSASYAHFSKLKAELEGIFDIQRKKAKVIFRKDPVTADQLAISGPMPRTYMKWLESAKKFYGVAANDQDVLNKLGRLKLGAADIATGNALINELETARTEYLREKGESQDATKLKDAAFSKIRDWMSDFYEVAKIGLDDSPQLLESLGKMVRS</sequence>
<keyword evidence="2" id="KW-1185">Reference proteome</keyword>
<accession>G0J767</accession>
<name>G0J767_CYCMS</name>
<proteinExistence type="predicted"/>
<dbReference type="EMBL" id="CP002955">
    <property type="protein sequence ID" value="AEL27700.1"/>
    <property type="molecule type" value="Genomic_DNA"/>
</dbReference>
<reference evidence="2" key="1">
    <citation type="submission" date="2011-07" db="EMBL/GenBank/DDBJ databases">
        <title>The complete genome of Cyclobacterium marinum DSM 745.</title>
        <authorList>
            <person name="Lucas S."/>
            <person name="Han J."/>
            <person name="Lapidus A."/>
            <person name="Bruce D."/>
            <person name="Goodwin L."/>
            <person name="Pitluck S."/>
            <person name="Peters L."/>
            <person name="Kyrpides N."/>
            <person name="Mavromatis K."/>
            <person name="Ivanova N."/>
            <person name="Ovchinnikova G."/>
            <person name="Chertkov O."/>
            <person name="Detter J.C."/>
            <person name="Tapia R."/>
            <person name="Han C."/>
            <person name="Land M."/>
            <person name="Hauser L."/>
            <person name="Markowitz V."/>
            <person name="Cheng J.-F."/>
            <person name="Hugenholtz P."/>
            <person name="Woyke T."/>
            <person name="Wu D."/>
            <person name="Tindall B."/>
            <person name="Schuetze A."/>
            <person name="Brambilla E."/>
            <person name="Klenk H.-P."/>
            <person name="Eisen J.A."/>
        </authorList>
    </citation>
    <scope>NUCLEOTIDE SEQUENCE [LARGE SCALE GENOMIC DNA]</scope>
    <source>
        <strain evidence="2">ATCC 25205 / DSM 745 / LMG 13164 / NCIMB 1802</strain>
    </source>
</reference>
<dbReference type="eggNOG" id="ENOG502ZTCA">
    <property type="taxonomic scope" value="Bacteria"/>
</dbReference>
<protein>
    <submittedName>
        <fullName evidence="1">Uncharacterized protein</fullName>
    </submittedName>
</protein>
<dbReference type="AlphaFoldDB" id="G0J767"/>
<dbReference type="RefSeq" id="WP_014021985.1">
    <property type="nucleotide sequence ID" value="NC_015914.1"/>
</dbReference>
<evidence type="ECO:0000313" key="1">
    <source>
        <dbReference type="EMBL" id="AEL27700.1"/>
    </source>
</evidence>
<dbReference type="HOGENOM" id="CLU_108491_0_0_10"/>
<dbReference type="Proteomes" id="UP000001635">
    <property type="component" value="Chromosome"/>
</dbReference>
<gene>
    <name evidence="1" type="ordered locus">Cycma_3991</name>
</gene>
<dbReference type="KEGG" id="cmr:Cycma_3991"/>
<evidence type="ECO:0000313" key="2">
    <source>
        <dbReference type="Proteomes" id="UP000001635"/>
    </source>
</evidence>